<evidence type="ECO:0000256" key="2">
    <source>
        <dbReference type="ARBA" id="ARBA00012438"/>
    </source>
</evidence>
<sequence length="409" mass="45540">MDVMDTKFKSTNESANVDFYWTRDPELVFPGKNGGLEACVEQEFTASRTSDLKTLLNTFLETATSFIKAKAAVVRVLLPDEQTLQVISAVGLSGEELEAERIVELACEDCGKDAFKHGLCSTNIESCNTRNGDQPRQFRSVISIPLVCRNSPEIMLGVFTLFFDTPQSSSGNSATMANSFADLLGSLIEHIKATREAKREELLMERQSIANDIHDSLAQTLNYARMSTTLLSDAIRNNNEVMATKYVRDIDEALEIGQKSVRTLITDFRSDMDPAGLLHALQTLVEQFVLKHYIVLDCSIRVADLDLPLEHEIQTYHIVREALSNIAKHSSASHARLIVDHLCGYYVFTIEDNGVGTFSPLEGHYGIIIMRERAQRIGGEIKVESTKGLGTCVQLFFPEPELNWRSAHG</sequence>
<evidence type="ECO:0000259" key="8">
    <source>
        <dbReference type="SMART" id="SM00387"/>
    </source>
</evidence>
<evidence type="ECO:0000256" key="3">
    <source>
        <dbReference type="ARBA" id="ARBA00022553"/>
    </source>
</evidence>
<keyword evidence="5" id="KW-0547">Nucleotide-binding</keyword>
<dbReference type="Gene3D" id="3.30.450.40">
    <property type="match status" value="1"/>
</dbReference>
<evidence type="ECO:0000256" key="4">
    <source>
        <dbReference type="ARBA" id="ARBA00022679"/>
    </source>
</evidence>
<dbReference type="Gene3D" id="1.20.5.1930">
    <property type="match status" value="1"/>
</dbReference>
<dbReference type="SUPFAM" id="SSF55781">
    <property type="entry name" value="GAF domain-like"/>
    <property type="match status" value="1"/>
</dbReference>
<dbReference type="InterPro" id="IPR011712">
    <property type="entry name" value="Sig_transdc_His_kin_sub3_dim/P"/>
</dbReference>
<evidence type="ECO:0000313" key="9">
    <source>
        <dbReference type="EMBL" id="OIR14543.1"/>
    </source>
</evidence>
<evidence type="ECO:0000256" key="5">
    <source>
        <dbReference type="ARBA" id="ARBA00022741"/>
    </source>
</evidence>
<comment type="caution">
    <text evidence="9">The sequence shown here is derived from an EMBL/GenBank/DDBJ whole genome shotgun (WGS) entry which is preliminary data.</text>
</comment>
<accession>A0A1J5T183</accession>
<reference evidence="9" key="1">
    <citation type="submission" date="2016-10" db="EMBL/GenBank/DDBJ databases">
        <title>Sequence of Gallionella enrichment culture.</title>
        <authorList>
            <person name="Poehlein A."/>
            <person name="Muehling M."/>
            <person name="Daniel R."/>
        </authorList>
    </citation>
    <scope>NUCLEOTIDE SEQUENCE</scope>
</reference>
<dbReference type="InterPro" id="IPR029016">
    <property type="entry name" value="GAF-like_dom_sf"/>
</dbReference>
<feature type="domain" description="Histidine kinase/HSP90-like ATPase" evidence="8">
    <location>
        <begin position="310"/>
        <end position="401"/>
    </location>
</feature>
<dbReference type="InterPro" id="IPR050482">
    <property type="entry name" value="Sensor_HK_TwoCompSys"/>
</dbReference>
<dbReference type="EMBL" id="MLJW01000011">
    <property type="protein sequence ID" value="OIR14543.1"/>
    <property type="molecule type" value="Genomic_DNA"/>
</dbReference>
<keyword evidence="4 9" id="KW-0808">Transferase</keyword>
<dbReference type="Gene3D" id="3.30.565.10">
    <property type="entry name" value="Histidine kinase-like ATPase, C-terminal domain"/>
    <property type="match status" value="1"/>
</dbReference>
<gene>
    <name evidence="9" type="primary">narX_3</name>
    <name evidence="9" type="ORF">GALL_43440</name>
</gene>
<dbReference type="InterPro" id="IPR003594">
    <property type="entry name" value="HATPase_dom"/>
</dbReference>
<dbReference type="Pfam" id="PF07730">
    <property type="entry name" value="HisKA_3"/>
    <property type="match status" value="1"/>
</dbReference>
<dbReference type="SMART" id="SM00387">
    <property type="entry name" value="HATPase_c"/>
    <property type="match status" value="1"/>
</dbReference>
<dbReference type="GO" id="GO:0005524">
    <property type="term" value="F:ATP binding"/>
    <property type="evidence" value="ECO:0007669"/>
    <property type="project" value="UniProtKB-KW"/>
</dbReference>
<dbReference type="AlphaFoldDB" id="A0A1J5T183"/>
<keyword evidence="7" id="KW-0067">ATP-binding</keyword>
<comment type="catalytic activity">
    <reaction evidence="1">
        <text>ATP + protein L-histidine = ADP + protein N-phospho-L-histidine.</text>
        <dbReference type="EC" id="2.7.13.3"/>
    </reaction>
</comment>
<evidence type="ECO:0000256" key="6">
    <source>
        <dbReference type="ARBA" id="ARBA00022777"/>
    </source>
</evidence>
<dbReference type="GO" id="GO:0016020">
    <property type="term" value="C:membrane"/>
    <property type="evidence" value="ECO:0007669"/>
    <property type="project" value="InterPro"/>
</dbReference>
<dbReference type="GO" id="GO:0000155">
    <property type="term" value="F:phosphorelay sensor kinase activity"/>
    <property type="evidence" value="ECO:0007669"/>
    <property type="project" value="InterPro"/>
</dbReference>
<protein>
    <recommendedName>
        <fullName evidence="2">histidine kinase</fullName>
        <ecNumber evidence="2">2.7.13.3</ecNumber>
    </recommendedName>
</protein>
<dbReference type="CDD" id="cd16917">
    <property type="entry name" value="HATPase_UhpB-NarQ-NarX-like"/>
    <property type="match status" value="1"/>
</dbReference>
<dbReference type="GO" id="GO:0046983">
    <property type="term" value="F:protein dimerization activity"/>
    <property type="evidence" value="ECO:0007669"/>
    <property type="project" value="InterPro"/>
</dbReference>
<evidence type="ECO:0000256" key="7">
    <source>
        <dbReference type="ARBA" id="ARBA00022840"/>
    </source>
</evidence>
<dbReference type="PANTHER" id="PTHR24421">
    <property type="entry name" value="NITRATE/NITRITE SENSOR PROTEIN NARX-RELATED"/>
    <property type="match status" value="1"/>
</dbReference>
<dbReference type="InterPro" id="IPR036890">
    <property type="entry name" value="HATPase_C_sf"/>
</dbReference>
<dbReference type="Pfam" id="PF02518">
    <property type="entry name" value="HATPase_c"/>
    <property type="match status" value="1"/>
</dbReference>
<organism evidence="9">
    <name type="scientific">mine drainage metagenome</name>
    <dbReference type="NCBI Taxonomy" id="410659"/>
    <lineage>
        <taxon>unclassified sequences</taxon>
        <taxon>metagenomes</taxon>
        <taxon>ecological metagenomes</taxon>
    </lineage>
</organism>
<dbReference type="EC" id="2.7.13.3" evidence="2"/>
<keyword evidence="3" id="KW-0597">Phosphoprotein</keyword>
<proteinExistence type="predicted"/>
<name>A0A1J5T183_9ZZZZ</name>
<dbReference type="SUPFAM" id="SSF55874">
    <property type="entry name" value="ATPase domain of HSP90 chaperone/DNA topoisomerase II/histidine kinase"/>
    <property type="match status" value="1"/>
</dbReference>
<dbReference type="PANTHER" id="PTHR24421:SF10">
    <property type="entry name" value="NITRATE_NITRITE SENSOR PROTEIN NARQ"/>
    <property type="match status" value="1"/>
</dbReference>
<evidence type="ECO:0000256" key="1">
    <source>
        <dbReference type="ARBA" id="ARBA00000085"/>
    </source>
</evidence>
<keyword evidence="6" id="KW-0418">Kinase</keyword>